<comment type="caution">
    <text evidence="1">The sequence shown here is derived from an EMBL/GenBank/DDBJ whole genome shotgun (WGS) entry which is preliminary data.</text>
</comment>
<keyword evidence="2" id="KW-1185">Reference proteome</keyword>
<dbReference type="Proteomes" id="UP000814140">
    <property type="component" value="Unassembled WGS sequence"/>
</dbReference>
<gene>
    <name evidence="1" type="ORF">BV25DRAFT_1831454</name>
</gene>
<reference evidence="1" key="2">
    <citation type="journal article" date="2022" name="New Phytol.">
        <title>Evolutionary transition to the ectomycorrhizal habit in the genomes of a hyperdiverse lineage of mushroom-forming fungi.</title>
        <authorList>
            <person name="Looney B."/>
            <person name="Miyauchi S."/>
            <person name="Morin E."/>
            <person name="Drula E."/>
            <person name="Courty P.E."/>
            <person name="Kohler A."/>
            <person name="Kuo A."/>
            <person name="LaButti K."/>
            <person name="Pangilinan J."/>
            <person name="Lipzen A."/>
            <person name="Riley R."/>
            <person name="Andreopoulos W."/>
            <person name="He G."/>
            <person name="Johnson J."/>
            <person name="Nolan M."/>
            <person name="Tritt A."/>
            <person name="Barry K.W."/>
            <person name="Grigoriev I.V."/>
            <person name="Nagy L.G."/>
            <person name="Hibbett D."/>
            <person name="Henrissat B."/>
            <person name="Matheny P.B."/>
            <person name="Labbe J."/>
            <person name="Martin F.M."/>
        </authorList>
    </citation>
    <scope>NUCLEOTIDE SEQUENCE</scope>
    <source>
        <strain evidence="1">HHB10654</strain>
    </source>
</reference>
<evidence type="ECO:0000313" key="1">
    <source>
        <dbReference type="EMBL" id="KAI0057184.1"/>
    </source>
</evidence>
<name>A0ACB8SKX5_9AGAM</name>
<evidence type="ECO:0000313" key="2">
    <source>
        <dbReference type="Proteomes" id="UP000814140"/>
    </source>
</evidence>
<organism evidence="1 2">
    <name type="scientific">Artomyces pyxidatus</name>
    <dbReference type="NCBI Taxonomy" id="48021"/>
    <lineage>
        <taxon>Eukaryota</taxon>
        <taxon>Fungi</taxon>
        <taxon>Dikarya</taxon>
        <taxon>Basidiomycota</taxon>
        <taxon>Agaricomycotina</taxon>
        <taxon>Agaricomycetes</taxon>
        <taxon>Russulales</taxon>
        <taxon>Auriscalpiaceae</taxon>
        <taxon>Artomyces</taxon>
    </lineage>
</organism>
<reference evidence="1" key="1">
    <citation type="submission" date="2021-03" db="EMBL/GenBank/DDBJ databases">
        <authorList>
            <consortium name="DOE Joint Genome Institute"/>
            <person name="Ahrendt S."/>
            <person name="Looney B.P."/>
            <person name="Miyauchi S."/>
            <person name="Morin E."/>
            <person name="Drula E."/>
            <person name="Courty P.E."/>
            <person name="Chicoki N."/>
            <person name="Fauchery L."/>
            <person name="Kohler A."/>
            <person name="Kuo A."/>
            <person name="Labutti K."/>
            <person name="Pangilinan J."/>
            <person name="Lipzen A."/>
            <person name="Riley R."/>
            <person name="Andreopoulos W."/>
            <person name="He G."/>
            <person name="Johnson J."/>
            <person name="Barry K.W."/>
            <person name="Grigoriev I.V."/>
            <person name="Nagy L."/>
            <person name="Hibbett D."/>
            <person name="Henrissat B."/>
            <person name="Matheny P.B."/>
            <person name="Labbe J."/>
            <person name="Martin F."/>
        </authorList>
    </citation>
    <scope>NUCLEOTIDE SEQUENCE</scope>
    <source>
        <strain evidence="1">HHB10654</strain>
    </source>
</reference>
<protein>
    <submittedName>
        <fullName evidence="1">Uncharacterized protein</fullName>
    </submittedName>
</protein>
<dbReference type="EMBL" id="MU277251">
    <property type="protein sequence ID" value="KAI0057184.1"/>
    <property type="molecule type" value="Genomic_DNA"/>
</dbReference>
<accession>A0ACB8SKX5</accession>
<sequence length="136" mass="14804">MPPLSTTSPQLSATLVRRSWMTQNMTKDNKEQKFKALIFVCSVIGGVALGYAGYAAASGLRKKYATWRAGRGAGREITETEETHITGENADLEDVASDRGECSMLHTPAEKHIRDGHPELEKGRDCPSVVEPAAED</sequence>
<proteinExistence type="predicted"/>